<dbReference type="EMBL" id="JANBUN010001407">
    <property type="protein sequence ID" value="KAJ2798274.1"/>
    <property type="molecule type" value="Genomic_DNA"/>
</dbReference>
<reference evidence="1" key="1">
    <citation type="submission" date="2022-07" db="EMBL/GenBank/DDBJ databases">
        <title>Phylogenomic reconstructions and comparative analyses of Kickxellomycotina fungi.</title>
        <authorList>
            <person name="Reynolds N.K."/>
            <person name="Stajich J.E."/>
            <person name="Barry K."/>
            <person name="Grigoriev I.V."/>
            <person name="Crous P."/>
            <person name="Smith M.E."/>
        </authorList>
    </citation>
    <scope>NUCLEOTIDE SEQUENCE</scope>
    <source>
        <strain evidence="1">BCRC 34780</strain>
    </source>
</reference>
<evidence type="ECO:0000313" key="2">
    <source>
        <dbReference type="Proteomes" id="UP001140087"/>
    </source>
</evidence>
<name>A0ACC1L0W0_9FUNG</name>
<protein>
    <submittedName>
        <fullName evidence="1">Transcription-associated protein 1</fullName>
    </submittedName>
</protein>
<evidence type="ECO:0000313" key="1">
    <source>
        <dbReference type="EMBL" id="KAJ2798274.1"/>
    </source>
</evidence>
<organism evidence="1 2">
    <name type="scientific">Coemansia helicoidea</name>
    <dbReference type="NCBI Taxonomy" id="1286919"/>
    <lineage>
        <taxon>Eukaryota</taxon>
        <taxon>Fungi</taxon>
        <taxon>Fungi incertae sedis</taxon>
        <taxon>Zoopagomycota</taxon>
        <taxon>Kickxellomycotina</taxon>
        <taxon>Kickxellomycetes</taxon>
        <taxon>Kickxellales</taxon>
        <taxon>Kickxellaceae</taxon>
        <taxon>Coemansia</taxon>
    </lineage>
</organism>
<gene>
    <name evidence="1" type="primary">TRA1_2</name>
    <name evidence="1" type="ORF">H4R21_003997</name>
</gene>
<dbReference type="Proteomes" id="UP001140087">
    <property type="component" value="Unassembled WGS sequence"/>
</dbReference>
<feature type="non-terminal residue" evidence="1">
    <location>
        <position position="915"/>
    </location>
</feature>
<accession>A0ACC1L0W0</accession>
<sequence>MLLDLGLHEALPVIELEAVWRVWDWSECHGRIRQLVKAASPEFATSPRARLYETYLTLIRGGAERTKTADFQRMCKEGIRACLQRWNELPPVGTPAHIDILHMFQLMVELGDASNIYTSLASTKAENLESKSGDLKSVLQTWRERLPNTSDPINIWSDLVAWRQHIFKAINDVYVPFITQQQQQQAAAADDDRSGRKGAADAGGDDDGPRPGSSVPTSYAYRGYHEMAWIINRFAHVARRHGLVDVCINSLTRIYTLPNIEIQEAFLKLREQAKCYYYRPQELQSGLDVISNTNLVYFSRGQKAEFFTLKGQFLAKLANPEEANRAFAMGAQLELGSPKAWAAWGRYNDECFARNRPDTTGAVNAISCYMQAAGLAKRPRVRRFLARTLWLLSQDDEAGNVRAAFDAYNGEMPTWYWIALVPQLLAGLDAPFSRQAQQILLRIAKQYPQALYYVLRASREETLAHRRRQPQMAPPADAAAPDAPLAAGAQPAIEELTSKLRTAHPLLILSMEAMIDQIVHRLKPCPEEDIYRLVLTLLADGLRLLHQRVAAGATDLALADSVVENTRRVGLGLPPGPIKTRFEADFGCAPEMDLCAYVAEMYRWQQALRTAIGQRPRRLMLGQLSPFLVEFEQQKFEDVEIPGQYLRLTDNSDDFVRIERFLPELLVETRSGGVARSLAIRGTDGSVVHFSVQHLATRSTHQEERWVQLFRNLDATCEEDRGAWEQRRIALHLPTIVSLTPHIRIVREQPGTFTLQEVYDQACADSGTPEIGPALFAVGRIRSLAAQLPTAAEANEVLFEQICQNMVPASLLRDHVRARTASPMEFWLYRESFTYQIAVSIALTYMVACAQRTPAKLSISRATGSVCLHDLVPAQAAPGLLHNKEAVPFRLTPNIQAFVTELGLEGIVPFAIHKA</sequence>
<proteinExistence type="predicted"/>
<comment type="caution">
    <text evidence="1">The sequence shown here is derived from an EMBL/GenBank/DDBJ whole genome shotgun (WGS) entry which is preliminary data.</text>
</comment>
<keyword evidence="2" id="KW-1185">Reference proteome</keyword>